<evidence type="ECO:0000256" key="2">
    <source>
        <dbReference type="SAM" id="SignalP"/>
    </source>
</evidence>
<keyword evidence="2" id="KW-0732">Signal</keyword>
<evidence type="ECO:0000313" key="4">
    <source>
        <dbReference type="EMBL" id="SHM15127.1"/>
    </source>
</evidence>
<dbReference type="OrthoDB" id="1706086at2"/>
<dbReference type="PROSITE" id="PS51272">
    <property type="entry name" value="SLH"/>
    <property type="match status" value="2"/>
</dbReference>
<feature type="domain" description="SLH" evidence="3">
    <location>
        <begin position="25"/>
        <end position="88"/>
    </location>
</feature>
<feature type="signal peptide" evidence="2">
    <location>
        <begin position="1"/>
        <end position="26"/>
    </location>
</feature>
<feature type="chain" id="PRO_5012861902" evidence="2">
    <location>
        <begin position="27"/>
        <end position="905"/>
    </location>
</feature>
<keyword evidence="1" id="KW-0677">Repeat</keyword>
<dbReference type="InterPro" id="IPR001119">
    <property type="entry name" value="SLH_dom"/>
</dbReference>
<keyword evidence="5" id="KW-1185">Reference proteome</keyword>
<gene>
    <name evidence="4" type="ORF">SAMN05660826_00316</name>
</gene>
<dbReference type="AlphaFoldDB" id="A0A1M7GGP5"/>
<dbReference type="Pfam" id="PF00395">
    <property type="entry name" value="SLH"/>
    <property type="match status" value="2"/>
</dbReference>
<dbReference type="InterPro" id="IPR051465">
    <property type="entry name" value="Cell_Envelope_Struct_Comp"/>
</dbReference>
<evidence type="ECO:0000313" key="5">
    <source>
        <dbReference type="Proteomes" id="UP000184375"/>
    </source>
</evidence>
<sequence length="905" mass="98710">MKRFKKSLVTLLVLVFVLSIMSTGFAAAKFSDVKDEDLSDALARLVALKIIDGYPDGTFKPNNNITRAEFAKVVVTSLGLGNAAQYAQGMTKFKDVTAAHWASGYIKVASDLGVVNGYPDGTFKPENNVTYAEAITMIVRALGYEPKAQALGGYPGGYLAIAAEKGITDKVNVVSTLAATRADVAKMVNNSLDVNLMEQTGFGTNVTFQEVDKTLLTAKLNVKEYKDYRVVATPKVDSKLDKDEIKIKSKDGSISTFKVGDFVKADELLGLKLTAWVKDDKIIFVDYDEAQVVFDMVAENSDGKEISLIKADDTYDFAEDVTVYVDHTKAKAADLKEGQYGRFILEKGEVVFVDVVTPEVGMDGIIVKDVSTKDKTITYIYDSDEESELDLADADAYYIYKDGEEISLDDVKEDDVLYVAKIDDEYYITVVRDKIKGKIEKAKDGSITVNGKTYDKGLVATASQDNDKTVVAYNADAVKDLIGETAVVLLDMNGQVRHVRGDVQETSDKMYGLVIKGQDYYDTIKIFVNGETKTYEVKRGSSDVPNTEKLDNLKGKIVEFTLNKDGKINYLNNVTPTTGYTGYRFDDDYNAILSSSGSVLAYVTSSTQIVRAEAYNSGEFDTDDLDALKWDDIKSKTPDISSSIYVVTNSKREAVFAVIIGDAFAENKAGIVVDKYRTADGWVVKVDVFDAGEKEYVLAGTTGLNANLSKGDVIEFKLNADGKLVTQNLLFDASSTATYSNFASVPVVENVYARDGRYITFENSVGNLSDYRITDKTVVYRVKFKDDGKYDTIEKTSYTKITKGMKAVYVVGDAGTLKVIAYAAASTGSTSSGTQTTLQKINAAANAGEMLTELKALGYAPFDALSEQLKAVVASRVFNARPASGFASMNAVYAQIDTEIAGLNQ</sequence>
<dbReference type="STRING" id="447595.SAMN05660826_00316"/>
<dbReference type="PANTHER" id="PTHR43308">
    <property type="entry name" value="OUTER MEMBRANE PROTEIN ALPHA-RELATED"/>
    <property type="match status" value="1"/>
</dbReference>
<reference evidence="5" key="1">
    <citation type="submission" date="2016-11" db="EMBL/GenBank/DDBJ databases">
        <authorList>
            <person name="Varghese N."/>
            <person name="Submissions S."/>
        </authorList>
    </citation>
    <scope>NUCLEOTIDE SEQUENCE [LARGE SCALE GENOMIC DNA]</scope>
    <source>
        <strain evidence="5">DSM 18802</strain>
    </source>
</reference>
<organism evidence="4 5">
    <name type="scientific">Caldanaerovirga acetigignens</name>
    <dbReference type="NCBI Taxonomy" id="447595"/>
    <lineage>
        <taxon>Bacteria</taxon>
        <taxon>Bacillati</taxon>
        <taxon>Bacillota</taxon>
        <taxon>Clostridia</taxon>
        <taxon>Thermosediminibacterales</taxon>
        <taxon>Thermosediminibacteraceae</taxon>
        <taxon>Caldanaerovirga</taxon>
    </lineage>
</organism>
<evidence type="ECO:0000259" key="3">
    <source>
        <dbReference type="PROSITE" id="PS51272"/>
    </source>
</evidence>
<accession>A0A1M7GGP5</accession>
<proteinExistence type="predicted"/>
<dbReference type="EMBL" id="FRCR01000002">
    <property type="protein sequence ID" value="SHM15127.1"/>
    <property type="molecule type" value="Genomic_DNA"/>
</dbReference>
<dbReference type="Proteomes" id="UP000184375">
    <property type="component" value="Unassembled WGS sequence"/>
</dbReference>
<dbReference type="RefSeq" id="WP_073253682.1">
    <property type="nucleotide sequence ID" value="NZ_FRCR01000002.1"/>
</dbReference>
<dbReference type="PANTHER" id="PTHR43308:SF5">
    <property type="entry name" value="S-LAYER PROTEIN _ PEPTIDOGLYCAN ENDO-BETA-N-ACETYLGLUCOSAMINIDASE"/>
    <property type="match status" value="1"/>
</dbReference>
<protein>
    <submittedName>
        <fullName evidence="4">S-layer homology domain-containing protein</fullName>
    </submittedName>
</protein>
<evidence type="ECO:0000256" key="1">
    <source>
        <dbReference type="ARBA" id="ARBA00022737"/>
    </source>
</evidence>
<feature type="domain" description="SLH" evidence="3">
    <location>
        <begin position="89"/>
        <end position="152"/>
    </location>
</feature>
<name>A0A1M7GGP5_9FIRM</name>